<dbReference type="AlphaFoldDB" id="A0A1G7CT84"/>
<keyword evidence="14" id="KW-1185">Reference proteome</keyword>
<evidence type="ECO:0000313" key="13">
    <source>
        <dbReference type="EMBL" id="SDE42517.1"/>
    </source>
</evidence>
<evidence type="ECO:0000256" key="8">
    <source>
        <dbReference type="ARBA" id="ARBA00023239"/>
    </source>
</evidence>
<dbReference type="NCBIfam" id="NF003804">
    <property type="entry name" value="PRK05395.1-1"/>
    <property type="match status" value="1"/>
</dbReference>
<dbReference type="Gene3D" id="3.40.50.9100">
    <property type="entry name" value="Dehydroquinase, class II"/>
    <property type="match status" value="1"/>
</dbReference>
<evidence type="ECO:0000313" key="14">
    <source>
        <dbReference type="Proteomes" id="UP000183685"/>
    </source>
</evidence>
<evidence type="ECO:0000256" key="4">
    <source>
        <dbReference type="ARBA" id="ARBA00011037"/>
    </source>
</evidence>
<evidence type="ECO:0000256" key="11">
    <source>
        <dbReference type="PIRSR" id="PIRSR001399-2"/>
    </source>
</evidence>
<dbReference type="GO" id="GO:0009073">
    <property type="term" value="P:aromatic amino acid family biosynthetic process"/>
    <property type="evidence" value="ECO:0007669"/>
    <property type="project" value="UniProtKB-KW"/>
</dbReference>
<feature type="binding site" evidence="9 11">
    <location>
        <position position="85"/>
    </location>
    <ligand>
        <name>substrate</name>
    </ligand>
</feature>
<dbReference type="GO" id="GO:0003855">
    <property type="term" value="F:3-dehydroquinate dehydratase activity"/>
    <property type="evidence" value="ECO:0007669"/>
    <property type="project" value="UniProtKB-UniRule"/>
</dbReference>
<dbReference type="InterPro" id="IPR001874">
    <property type="entry name" value="DHquinase_II"/>
</dbReference>
<dbReference type="NCBIfam" id="NF003806">
    <property type="entry name" value="PRK05395.1-3"/>
    <property type="match status" value="1"/>
</dbReference>
<evidence type="ECO:0000256" key="10">
    <source>
        <dbReference type="PIRSR" id="PIRSR001399-1"/>
    </source>
</evidence>
<dbReference type="Pfam" id="PF01220">
    <property type="entry name" value="DHquinase_II"/>
    <property type="match status" value="1"/>
</dbReference>
<feature type="binding site" evidence="9 11">
    <location>
        <position position="92"/>
    </location>
    <ligand>
        <name>substrate</name>
    </ligand>
</feature>
<feature type="binding site" evidence="9 11">
    <location>
        <position position="116"/>
    </location>
    <ligand>
        <name>substrate</name>
    </ligand>
</feature>
<reference evidence="13 14" key="1">
    <citation type="submission" date="2016-10" db="EMBL/GenBank/DDBJ databases">
        <authorList>
            <person name="de Groot N.N."/>
        </authorList>
    </citation>
    <scope>NUCLEOTIDE SEQUENCE [LARGE SCALE GENOMIC DNA]</scope>
    <source>
        <strain evidence="13 14">CGMCC 1.9109</strain>
    </source>
</reference>
<comment type="pathway">
    <text evidence="3 9">Metabolic intermediate biosynthesis; chorismate biosynthesis; chorismate from D-erythrose 4-phosphate and phosphoenolpyruvate: step 3/7.</text>
</comment>
<dbReference type="HAMAP" id="MF_00169">
    <property type="entry name" value="AroQ"/>
    <property type="match status" value="1"/>
</dbReference>
<evidence type="ECO:0000256" key="3">
    <source>
        <dbReference type="ARBA" id="ARBA00004902"/>
    </source>
</evidence>
<dbReference type="PANTHER" id="PTHR21272">
    <property type="entry name" value="CATABOLIC 3-DEHYDROQUINASE"/>
    <property type="match status" value="1"/>
</dbReference>
<comment type="subunit">
    <text evidence="5 9">Homododecamer.</text>
</comment>
<dbReference type="GO" id="GO:0008652">
    <property type="term" value="P:amino acid biosynthetic process"/>
    <property type="evidence" value="ECO:0007669"/>
    <property type="project" value="UniProtKB-KW"/>
</dbReference>
<keyword evidence="8 9" id="KW-0456">Lyase</keyword>
<keyword evidence="9" id="KW-0028">Amino-acid biosynthesis</keyword>
<accession>A0A1G7CT84</accession>
<comment type="catalytic activity">
    <reaction evidence="1 9">
        <text>3-dehydroquinate = 3-dehydroshikimate + H2O</text>
        <dbReference type="Rhea" id="RHEA:21096"/>
        <dbReference type="ChEBI" id="CHEBI:15377"/>
        <dbReference type="ChEBI" id="CHEBI:16630"/>
        <dbReference type="ChEBI" id="CHEBI:32364"/>
        <dbReference type="EC" id="4.2.1.10"/>
    </reaction>
</comment>
<dbReference type="InterPro" id="IPR036441">
    <property type="entry name" value="DHquinase_II_sf"/>
</dbReference>
<dbReference type="UniPathway" id="UPA00053">
    <property type="reaction ID" value="UER00086"/>
</dbReference>
<sequence>MSEAPQKTIMVLNGPNLNLLGSREPETYGNLTLPEIGKMIKEHAQNHDLNVDFRQTNHEGTLVDWIQEAGDGADGIILNAAAYTHTSVAIRDAIAAINTPVIEVHLSNVFAREEFRHHSFVSDQAAGVICGFGATGYVLAIDAFASMLRVN</sequence>
<feature type="site" description="Transition state stabilizer" evidence="9 12">
    <location>
        <position position="23"/>
    </location>
</feature>
<dbReference type="NCBIfam" id="NF003805">
    <property type="entry name" value="PRK05395.1-2"/>
    <property type="match status" value="1"/>
</dbReference>
<dbReference type="GO" id="GO:0009423">
    <property type="term" value="P:chorismate biosynthetic process"/>
    <property type="evidence" value="ECO:0007669"/>
    <property type="project" value="UniProtKB-UniRule"/>
</dbReference>
<dbReference type="PROSITE" id="PS01029">
    <property type="entry name" value="DEHYDROQUINASE_II"/>
    <property type="match status" value="1"/>
</dbReference>
<feature type="active site" description="Proton acceptor" evidence="9 10">
    <location>
        <position position="28"/>
    </location>
</feature>
<dbReference type="EMBL" id="FNAK01000006">
    <property type="protein sequence ID" value="SDE42517.1"/>
    <property type="molecule type" value="Genomic_DNA"/>
</dbReference>
<comment type="function">
    <text evidence="2 9">Catalyzes a trans-dehydration via an enolate intermediate.</text>
</comment>
<evidence type="ECO:0000256" key="2">
    <source>
        <dbReference type="ARBA" id="ARBA00003924"/>
    </source>
</evidence>
<feature type="binding site" evidence="9 11">
    <location>
        <position position="79"/>
    </location>
    <ligand>
        <name>substrate</name>
    </ligand>
</feature>
<evidence type="ECO:0000256" key="5">
    <source>
        <dbReference type="ARBA" id="ARBA00011193"/>
    </source>
</evidence>
<name>A0A1G7CT84_9PROT</name>
<proteinExistence type="inferred from homology"/>
<dbReference type="SUPFAM" id="SSF52304">
    <property type="entry name" value="Type II 3-dehydroquinate dehydratase"/>
    <property type="match status" value="1"/>
</dbReference>
<evidence type="ECO:0000256" key="9">
    <source>
        <dbReference type="HAMAP-Rule" id="MF_00169"/>
    </source>
</evidence>
<dbReference type="InterPro" id="IPR018509">
    <property type="entry name" value="DHquinase_II_CS"/>
</dbReference>
<keyword evidence="7 9" id="KW-0057">Aromatic amino acid biosynthesis</keyword>
<dbReference type="NCBIfam" id="TIGR01088">
    <property type="entry name" value="aroQ"/>
    <property type="match status" value="1"/>
</dbReference>
<protein>
    <recommendedName>
        <fullName evidence="6 9">3-dehydroquinate dehydratase</fullName>
        <shortName evidence="9">3-dehydroquinase</shortName>
        <ecNumber evidence="6 9">4.2.1.10</ecNumber>
    </recommendedName>
    <alternativeName>
        <fullName evidence="9">Type II DHQase</fullName>
    </alternativeName>
</protein>
<dbReference type="RefSeq" id="WP_068306536.1">
    <property type="nucleotide sequence ID" value="NZ_FNAK01000006.1"/>
</dbReference>
<dbReference type="OrthoDB" id="9790793at2"/>
<dbReference type="STRING" id="637679.GCA_001550055_02988"/>
<organism evidence="13 14">
    <name type="scientific">Kordiimonas lacus</name>
    <dbReference type="NCBI Taxonomy" id="637679"/>
    <lineage>
        <taxon>Bacteria</taxon>
        <taxon>Pseudomonadati</taxon>
        <taxon>Pseudomonadota</taxon>
        <taxon>Alphaproteobacteria</taxon>
        <taxon>Kordiimonadales</taxon>
        <taxon>Kordiimonadaceae</taxon>
        <taxon>Kordiimonas</taxon>
    </lineage>
</organism>
<evidence type="ECO:0000256" key="12">
    <source>
        <dbReference type="PIRSR" id="PIRSR001399-3"/>
    </source>
</evidence>
<feature type="active site" description="Proton donor" evidence="9 10">
    <location>
        <position position="105"/>
    </location>
</feature>
<dbReference type="Proteomes" id="UP000183685">
    <property type="component" value="Unassembled WGS sequence"/>
</dbReference>
<dbReference type="NCBIfam" id="NF003807">
    <property type="entry name" value="PRK05395.1-4"/>
    <property type="match status" value="1"/>
</dbReference>
<dbReference type="GO" id="GO:0019631">
    <property type="term" value="P:quinate catabolic process"/>
    <property type="evidence" value="ECO:0007669"/>
    <property type="project" value="TreeGrafter"/>
</dbReference>
<dbReference type="PIRSF" id="PIRSF001399">
    <property type="entry name" value="DHquinase_II"/>
    <property type="match status" value="1"/>
</dbReference>
<evidence type="ECO:0000256" key="6">
    <source>
        <dbReference type="ARBA" id="ARBA00012060"/>
    </source>
</evidence>
<comment type="similarity">
    <text evidence="4 9">Belongs to the type-II 3-dehydroquinase family.</text>
</comment>
<dbReference type="CDD" id="cd00466">
    <property type="entry name" value="DHQase_II"/>
    <property type="match status" value="1"/>
</dbReference>
<gene>
    <name evidence="9" type="primary">aroQ</name>
    <name evidence="13" type="ORF">SAMN04488071_2933</name>
</gene>
<feature type="binding site" evidence="9 11">
    <location>
        <begin position="106"/>
        <end position="107"/>
    </location>
    <ligand>
        <name>substrate</name>
    </ligand>
</feature>
<dbReference type="EC" id="4.2.1.10" evidence="6 9"/>
<evidence type="ECO:0000256" key="7">
    <source>
        <dbReference type="ARBA" id="ARBA00023141"/>
    </source>
</evidence>
<dbReference type="PANTHER" id="PTHR21272:SF3">
    <property type="entry name" value="CATABOLIC 3-DEHYDROQUINASE"/>
    <property type="match status" value="1"/>
</dbReference>
<evidence type="ECO:0000256" key="1">
    <source>
        <dbReference type="ARBA" id="ARBA00001864"/>
    </source>
</evidence>